<feature type="region of interest" description="Disordered" evidence="3">
    <location>
        <begin position="133"/>
        <end position="177"/>
    </location>
</feature>
<evidence type="ECO:0000313" key="7">
    <source>
        <dbReference type="Proteomes" id="UP000816034"/>
    </source>
</evidence>
<dbReference type="Pfam" id="PF00168">
    <property type="entry name" value="C2"/>
    <property type="match status" value="1"/>
</dbReference>
<name>A0AA88GBR2_NAELO</name>
<dbReference type="PROSITE" id="PS50192">
    <property type="entry name" value="T_SNARE"/>
    <property type="match status" value="1"/>
</dbReference>
<dbReference type="InterPro" id="IPR010989">
    <property type="entry name" value="SNARE"/>
</dbReference>
<keyword evidence="1" id="KW-0479">Metal-binding</keyword>
<sequence>MSTLRVSVIQGAELQSKDFNGTSDPYVVVAINPSDSLIKLPNLFSKVSEQKTRVIYKNLEPEWNEEFVFENVNPKDVIRFSVFDKNKLMMDVAMGRVEKTLQDFLNMKKNQDPFWVDLEQTKMGKIKINVTLQGNGKNSVSSSPSTPVPSSPSGNGQSPTLKSNNKSTSSTTEETIDEHIDKFKNQVADIERRILGELNDNINTFEEISQKYASEPNIKQLEGIAKQVRDQITLTNNITQKIQQSIQEMTLETEGIKQTMGDNAVTRLREQQQKKLVSLFMQHVDRFYDSQEKCKRDKVDRVKRQYRIIAKCSPKGTVQEFTEKEIEQMALEDKLQFQDLISNHFHLTQSQEQTLDVELKLAQETHEDIKQLYYSMLQLNQLFQDFALLVEEQDELLDAIEFNVAKAKESVIEGVKNIKDSNKMRQYMSPLGLMRKVTGI</sequence>
<dbReference type="GeneID" id="68105582"/>
<dbReference type="PROSITE" id="PS50004">
    <property type="entry name" value="C2"/>
    <property type="match status" value="1"/>
</dbReference>
<dbReference type="InterPro" id="IPR035892">
    <property type="entry name" value="C2_domain_sf"/>
</dbReference>
<reference evidence="6 7" key="1">
    <citation type="journal article" date="2018" name="BMC Genomics">
        <title>The genome of Naegleria lovaniensis, the basis for a comparative approach to unravel pathogenicity factors of the human pathogenic amoeba N. fowleri.</title>
        <authorList>
            <person name="Liechti N."/>
            <person name="Schurch N."/>
            <person name="Bruggmann R."/>
            <person name="Wittwer M."/>
        </authorList>
    </citation>
    <scope>NUCLEOTIDE SEQUENCE [LARGE SCALE GENOMIC DNA]</scope>
    <source>
        <strain evidence="6 7">ATCC 30569</strain>
    </source>
</reference>
<comment type="caution">
    <text evidence="6">The sequence shown here is derived from an EMBL/GenBank/DDBJ whole genome shotgun (WGS) entry which is preliminary data.</text>
</comment>
<keyword evidence="7" id="KW-1185">Reference proteome</keyword>
<evidence type="ECO:0000256" key="3">
    <source>
        <dbReference type="SAM" id="MobiDB-lite"/>
    </source>
</evidence>
<evidence type="ECO:0000259" key="5">
    <source>
        <dbReference type="PROSITE" id="PS50192"/>
    </source>
</evidence>
<dbReference type="EMBL" id="PYSW02000066">
    <property type="protein sequence ID" value="KAG2372849.1"/>
    <property type="molecule type" value="Genomic_DNA"/>
</dbReference>
<keyword evidence="2" id="KW-0106">Calcium</keyword>
<dbReference type="CDD" id="cd00030">
    <property type="entry name" value="C2"/>
    <property type="match status" value="1"/>
</dbReference>
<dbReference type="GO" id="GO:0005509">
    <property type="term" value="F:calcium ion binding"/>
    <property type="evidence" value="ECO:0007669"/>
    <property type="project" value="TreeGrafter"/>
</dbReference>
<dbReference type="SUPFAM" id="SSF47661">
    <property type="entry name" value="t-snare proteins"/>
    <property type="match status" value="1"/>
</dbReference>
<dbReference type="CDD" id="cd15848">
    <property type="entry name" value="SNARE_syntaxin1-like"/>
    <property type="match status" value="1"/>
</dbReference>
<dbReference type="SMART" id="SM00397">
    <property type="entry name" value="t_SNARE"/>
    <property type="match status" value="1"/>
</dbReference>
<evidence type="ECO:0000256" key="2">
    <source>
        <dbReference type="ARBA" id="ARBA00022837"/>
    </source>
</evidence>
<dbReference type="AlphaFoldDB" id="A0AA88GBR2"/>
<dbReference type="SUPFAM" id="SSF49562">
    <property type="entry name" value="C2 domain (Calcium/lipid-binding domain, CaLB)"/>
    <property type="match status" value="1"/>
</dbReference>
<dbReference type="Gene3D" id="2.60.40.150">
    <property type="entry name" value="C2 domain"/>
    <property type="match status" value="1"/>
</dbReference>
<protein>
    <recommendedName>
        <fullName evidence="8">Syntaxin</fullName>
    </recommendedName>
</protein>
<gene>
    <name evidence="6" type="ORF">C9374_013129</name>
</gene>
<evidence type="ECO:0008006" key="8">
    <source>
        <dbReference type="Google" id="ProtNLM"/>
    </source>
</evidence>
<dbReference type="InterPro" id="IPR000727">
    <property type="entry name" value="T_SNARE_dom"/>
</dbReference>
<dbReference type="Gene3D" id="1.20.5.110">
    <property type="match status" value="1"/>
</dbReference>
<dbReference type="GO" id="GO:0016020">
    <property type="term" value="C:membrane"/>
    <property type="evidence" value="ECO:0007669"/>
    <property type="project" value="InterPro"/>
</dbReference>
<feature type="domain" description="C2" evidence="4">
    <location>
        <begin position="1"/>
        <end position="116"/>
    </location>
</feature>
<accession>A0AA88GBR2</accession>
<dbReference type="GO" id="GO:0016192">
    <property type="term" value="P:vesicle-mediated transport"/>
    <property type="evidence" value="ECO:0007669"/>
    <property type="project" value="InterPro"/>
</dbReference>
<dbReference type="PANTHER" id="PTHR45911">
    <property type="entry name" value="C2 DOMAIN-CONTAINING PROTEIN"/>
    <property type="match status" value="1"/>
</dbReference>
<evidence type="ECO:0000259" key="4">
    <source>
        <dbReference type="PROSITE" id="PS50004"/>
    </source>
</evidence>
<organism evidence="6 7">
    <name type="scientific">Naegleria lovaniensis</name>
    <name type="common">Amoeba</name>
    <dbReference type="NCBI Taxonomy" id="51637"/>
    <lineage>
        <taxon>Eukaryota</taxon>
        <taxon>Discoba</taxon>
        <taxon>Heterolobosea</taxon>
        <taxon>Tetramitia</taxon>
        <taxon>Eutetramitia</taxon>
        <taxon>Vahlkampfiidae</taxon>
        <taxon>Naegleria</taxon>
    </lineage>
</organism>
<dbReference type="SMART" id="SM00239">
    <property type="entry name" value="C2"/>
    <property type="match status" value="1"/>
</dbReference>
<feature type="domain" description="T-SNARE coiled-coil homology" evidence="5">
    <location>
        <begin position="359"/>
        <end position="421"/>
    </location>
</feature>
<dbReference type="PANTHER" id="PTHR45911:SF4">
    <property type="entry name" value="MULTIPLE C2 AND TRANSMEMBRANE DOMAIN-CONTAINING PROTEIN"/>
    <property type="match status" value="1"/>
</dbReference>
<dbReference type="Gene3D" id="1.20.58.70">
    <property type="match status" value="1"/>
</dbReference>
<feature type="compositionally biased region" description="Low complexity" evidence="3">
    <location>
        <begin position="162"/>
        <end position="173"/>
    </location>
</feature>
<dbReference type="RefSeq" id="XP_044542024.1">
    <property type="nucleotide sequence ID" value="XM_044688972.1"/>
</dbReference>
<evidence type="ECO:0000256" key="1">
    <source>
        <dbReference type="ARBA" id="ARBA00022723"/>
    </source>
</evidence>
<proteinExistence type="predicted"/>
<dbReference type="InterPro" id="IPR000008">
    <property type="entry name" value="C2_dom"/>
</dbReference>
<evidence type="ECO:0000313" key="6">
    <source>
        <dbReference type="EMBL" id="KAG2372849.1"/>
    </source>
</evidence>
<dbReference type="Proteomes" id="UP000816034">
    <property type="component" value="Unassembled WGS sequence"/>
</dbReference>